<organism evidence="2 3">
    <name type="scientific">Actinomyces oris</name>
    <dbReference type="NCBI Taxonomy" id="544580"/>
    <lineage>
        <taxon>Bacteria</taxon>
        <taxon>Bacillati</taxon>
        <taxon>Actinomycetota</taxon>
        <taxon>Actinomycetes</taxon>
        <taxon>Actinomycetales</taxon>
        <taxon>Actinomycetaceae</taxon>
        <taxon>Actinomyces</taxon>
    </lineage>
</organism>
<feature type="signal peptide" evidence="1">
    <location>
        <begin position="1"/>
        <end position="32"/>
    </location>
</feature>
<dbReference type="Proteomes" id="UP000186471">
    <property type="component" value="Unassembled WGS sequence"/>
</dbReference>
<dbReference type="AlphaFoldDB" id="A0A1Q8VGU9"/>
<name>A0A1Q8VGU9_9ACTO</name>
<evidence type="ECO:0000256" key="1">
    <source>
        <dbReference type="SAM" id="SignalP"/>
    </source>
</evidence>
<sequence>MLKTMMRRIGLATATCAVIAPVGLLPSSPAFAEGGGVSGHSSQNADGGVNISVSVSYNSAASGSKGAGGTVTSNRQVSARVQPVCRYQKGESGAEAAASMKAPKRDRFMDSFDSTHPNWRDHENDREGHWYYPLCVPPADMSTEEYGRLSEEFHAKNGFVYVPAGGQPPAPVIDGGTLAKAAWKAVEIPPPSVEMNPQMGDDVQTLVGVENWVWASAQTPQSVTATATAGPVTATVTATSSGLTLSAPDSKVSCRGFGTPWRPGMPEGSSSCTITFTRSSAHLGGSTSMRVGVSYSASYTATDGARGGLPSVSTSGSLSLMVGEAQSLNTGPRN</sequence>
<protein>
    <submittedName>
        <fullName evidence="2">Uncharacterized protein</fullName>
    </submittedName>
</protein>
<dbReference type="EMBL" id="MSKK01000014">
    <property type="protein sequence ID" value="OLO47330.1"/>
    <property type="molecule type" value="Genomic_DNA"/>
</dbReference>
<evidence type="ECO:0000313" key="3">
    <source>
        <dbReference type="Proteomes" id="UP000186471"/>
    </source>
</evidence>
<proteinExistence type="predicted"/>
<comment type="caution">
    <text evidence="2">The sequence shown here is derived from an EMBL/GenBank/DDBJ whole genome shotgun (WGS) entry which is preliminary data.</text>
</comment>
<keyword evidence="1" id="KW-0732">Signal</keyword>
<feature type="chain" id="PRO_5010268821" evidence="1">
    <location>
        <begin position="33"/>
        <end position="334"/>
    </location>
</feature>
<gene>
    <name evidence="2" type="ORF">BKH31_04615</name>
</gene>
<evidence type="ECO:0000313" key="2">
    <source>
        <dbReference type="EMBL" id="OLO47330.1"/>
    </source>
</evidence>
<reference evidence="2 3" key="1">
    <citation type="submission" date="2016-12" db="EMBL/GenBank/DDBJ databases">
        <title>Genomic comparison of strains in the 'Actinomyces naeslundii' group.</title>
        <authorList>
            <person name="Mughal S.R."/>
            <person name="Do T."/>
            <person name="Gilbert S.C."/>
            <person name="Witherden E.A."/>
            <person name="Didelot X."/>
            <person name="Beighton D."/>
        </authorList>
    </citation>
    <scope>NUCLEOTIDE SEQUENCE [LARGE SCALE GENOMIC DNA]</scope>
    <source>
        <strain evidence="2 3">R21091</strain>
    </source>
</reference>
<accession>A0A1Q8VGU9</accession>